<dbReference type="Proteomes" id="UP001595384">
    <property type="component" value="Unassembled WGS sequence"/>
</dbReference>
<dbReference type="EMBL" id="JBHRSE010000078">
    <property type="protein sequence ID" value="MFC3024545.1"/>
    <property type="molecule type" value="Genomic_DNA"/>
</dbReference>
<keyword evidence="3" id="KW-1185">Reference proteome</keyword>
<dbReference type="PANTHER" id="PTHR40031">
    <property type="entry name" value="HYPOTHETICAL MEMBRANE SPANNING PROTEIN"/>
    <property type="match status" value="1"/>
</dbReference>
<dbReference type="InterPro" id="IPR007404">
    <property type="entry name" value="YdjM-like"/>
</dbReference>
<sequence>MDSLTQIALGSAVSYAILGKSLGRKSLLVGAAFGTLPDLDVLINFGGDIENFVYHRSFSHSLLIQLLLSPLLAWLLMRMDWAKSVSLTRWSLAIFAILSTHALLDSFTVYGTQLLWPVSTYPFSTSSIFIIDPIYTVPLLLSCIALCFARMQSYARYLNTGALLISSLYLVWGLAAKWSINDKIHQALDAQDIRYTHYVSTPTLFNTILWRAVAVTDQGHYEIYASLFDTPADVDIQFYPTDNALLAQLKDSHRVKLLQWFTKGIYGVYQQNNQVILSDLRMGLEGYYTFSFVVAEQHRQHFTLGSYHKISHGFPQEKLQRIWSRITDPSVDLSNATPPHFESQ</sequence>
<dbReference type="InterPro" id="IPR053170">
    <property type="entry name" value="Transcription_regulator"/>
</dbReference>
<organism evidence="2 3">
    <name type="scientific">Vibrio zhugei</name>
    <dbReference type="NCBI Taxonomy" id="2479546"/>
    <lineage>
        <taxon>Bacteria</taxon>
        <taxon>Pseudomonadati</taxon>
        <taxon>Pseudomonadota</taxon>
        <taxon>Gammaproteobacteria</taxon>
        <taxon>Vibrionales</taxon>
        <taxon>Vibrionaceae</taxon>
        <taxon>Vibrio</taxon>
    </lineage>
</organism>
<feature type="transmembrane region" description="Helical" evidence="1">
    <location>
        <begin position="89"/>
        <end position="116"/>
    </location>
</feature>
<accession>A0ABV7CDC4</accession>
<evidence type="ECO:0000313" key="3">
    <source>
        <dbReference type="Proteomes" id="UP001595384"/>
    </source>
</evidence>
<gene>
    <name evidence="2" type="ORF">ACFODT_11990</name>
</gene>
<evidence type="ECO:0000256" key="1">
    <source>
        <dbReference type="SAM" id="Phobius"/>
    </source>
</evidence>
<reference evidence="3" key="1">
    <citation type="journal article" date="2019" name="Int. J. Syst. Evol. Microbiol.">
        <title>The Global Catalogue of Microorganisms (GCM) 10K type strain sequencing project: providing services to taxonomists for standard genome sequencing and annotation.</title>
        <authorList>
            <consortium name="The Broad Institute Genomics Platform"/>
            <consortium name="The Broad Institute Genome Sequencing Center for Infectious Disease"/>
            <person name="Wu L."/>
            <person name="Ma J."/>
        </authorList>
    </citation>
    <scope>NUCLEOTIDE SEQUENCE [LARGE SCALE GENOMIC DNA]</scope>
    <source>
        <strain evidence="3">KCTC 62784</strain>
    </source>
</reference>
<comment type="caution">
    <text evidence="2">The sequence shown here is derived from an EMBL/GenBank/DDBJ whole genome shotgun (WGS) entry which is preliminary data.</text>
</comment>
<protein>
    <submittedName>
        <fullName evidence="2">Metal-dependent hydrolase</fullName>
    </submittedName>
</protein>
<keyword evidence="1" id="KW-0472">Membrane</keyword>
<dbReference type="GO" id="GO:0016787">
    <property type="term" value="F:hydrolase activity"/>
    <property type="evidence" value="ECO:0007669"/>
    <property type="project" value="UniProtKB-KW"/>
</dbReference>
<proteinExistence type="predicted"/>
<keyword evidence="1" id="KW-0812">Transmembrane</keyword>
<dbReference type="Pfam" id="PF04307">
    <property type="entry name" value="YdjM"/>
    <property type="match status" value="1"/>
</dbReference>
<feature type="transmembrane region" description="Helical" evidence="1">
    <location>
        <begin position="161"/>
        <end position="180"/>
    </location>
</feature>
<name>A0ABV7CDC4_9VIBR</name>
<feature type="transmembrane region" description="Helical" evidence="1">
    <location>
        <begin position="58"/>
        <end position="77"/>
    </location>
</feature>
<dbReference type="PANTHER" id="PTHR40031:SF1">
    <property type="entry name" value="MEMBRANE-BOUND METAL-DEPENDENT HYDROLASE"/>
    <property type="match status" value="1"/>
</dbReference>
<feature type="transmembrane region" description="Helical" evidence="1">
    <location>
        <begin position="128"/>
        <end position="149"/>
    </location>
</feature>
<keyword evidence="2" id="KW-0378">Hydrolase</keyword>
<keyword evidence="1" id="KW-1133">Transmembrane helix</keyword>
<dbReference type="RefSeq" id="WP_261809140.1">
    <property type="nucleotide sequence ID" value="NZ_AP024911.1"/>
</dbReference>
<evidence type="ECO:0000313" key="2">
    <source>
        <dbReference type="EMBL" id="MFC3024545.1"/>
    </source>
</evidence>